<dbReference type="Proteomes" id="UP000250140">
    <property type="component" value="Unassembled WGS sequence"/>
</dbReference>
<dbReference type="EMBL" id="KV750779">
    <property type="protein sequence ID" value="OCL03250.1"/>
    <property type="molecule type" value="Genomic_DNA"/>
</dbReference>
<name>A0A8E2ER09_9PEZI</name>
<evidence type="ECO:0000313" key="1">
    <source>
        <dbReference type="EMBL" id="OCL03250.1"/>
    </source>
</evidence>
<proteinExistence type="predicted"/>
<dbReference type="AlphaFoldDB" id="A0A8E2ER09"/>
<evidence type="ECO:0000313" key="2">
    <source>
        <dbReference type="Proteomes" id="UP000250140"/>
    </source>
</evidence>
<sequence>MQANLKATLEKEDPIIPDSQDPFAMYLPLMDEILKLYDDSVWCIRDILRPIEKPKTNFESDFSMFQEVMRHSIHVGEVLNVSIKTTGEMRQCRKALLPLIQPKAPRSPILDKELPTWDKTDQRMNLQTQIFGNLSYRQQSNHQRLQTEISLAFNMLTQIDSKVLKADSKAMKTVASLTMVYLPATFASVSIPSH</sequence>
<accession>A0A8E2ER09</accession>
<gene>
    <name evidence="1" type="ORF">AOQ84DRAFT_303154</name>
</gene>
<reference evidence="1 2" key="1">
    <citation type="journal article" date="2016" name="Nat. Commun.">
        <title>Ectomycorrhizal ecology is imprinted in the genome of the dominant symbiotic fungus Cenococcum geophilum.</title>
        <authorList>
            <consortium name="DOE Joint Genome Institute"/>
            <person name="Peter M."/>
            <person name="Kohler A."/>
            <person name="Ohm R.A."/>
            <person name="Kuo A."/>
            <person name="Krutzmann J."/>
            <person name="Morin E."/>
            <person name="Arend M."/>
            <person name="Barry K.W."/>
            <person name="Binder M."/>
            <person name="Choi C."/>
            <person name="Clum A."/>
            <person name="Copeland A."/>
            <person name="Grisel N."/>
            <person name="Haridas S."/>
            <person name="Kipfer T."/>
            <person name="LaButti K."/>
            <person name="Lindquist E."/>
            <person name="Lipzen A."/>
            <person name="Maire R."/>
            <person name="Meier B."/>
            <person name="Mihaltcheva S."/>
            <person name="Molinier V."/>
            <person name="Murat C."/>
            <person name="Poggeler S."/>
            <person name="Quandt C.A."/>
            <person name="Sperisen C."/>
            <person name="Tritt A."/>
            <person name="Tisserant E."/>
            <person name="Crous P.W."/>
            <person name="Henrissat B."/>
            <person name="Nehls U."/>
            <person name="Egli S."/>
            <person name="Spatafora J.W."/>
            <person name="Grigoriev I.V."/>
            <person name="Martin F.M."/>
        </authorList>
    </citation>
    <scope>NUCLEOTIDE SEQUENCE [LARGE SCALE GENOMIC DNA]</scope>
    <source>
        <strain evidence="1 2">CBS 207.34</strain>
    </source>
</reference>
<organism evidence="1 2">
    <name type="scientific">Glonium stellatum</name>
    <dbReference type="NCBI Taxonomy" id="574774"/>
    <lineage>
        <taxon>Eukaryota</taxon>
        <taxon>Fungi</taxon>
        <taxon>Dikarya</taxon>
        <taxon>Ascomycota</taxon>
        <taxon>Pezizomycotina</taxon>
        <taxon>Dothideomycetes</taxon>
        <taxon>Pleosporomycetidae</taxon>
        <taxon>Gloniales</taxon>
        <taxon>Gloniaceae</taxon>
        <taxon>Glonium</taxon>
    </lineage>
</organism>
<dbReference type="OrthoDB" id="1577640at2759"/>
<protein>
    <submittedName>
        <fullName evidence="1">Uncharacterized protein</fullName>
    </submittedName>
</protein>
<keyword evidence="2" id="KW-1185">Reference proteome</keyword>